<dbReference type="Proteomes" id="UP000315295">
    <property type="component" value="Unassembled WGS sequence"/>
</dbReference>
<dbReference type="GO" id="GO:0020037">
    <property type="term" value="F:heme binding"/>
    <property type="evidence" value="ECO:0007669"/>
    <property type="project" value="InterPro"/>
</dbReference>
<evidence type="ECO:0000256" key="5">
    <source>
        <dbReference type="RuleBase" id="RU000461"/>
    </source>
</evidence>
<gene>
    <name evidence="6" type="ORF">C1H46_037924</name>
</gene>
<keyword evidence="7" id="KW-1185">Reference proteome</keyword>
<evidence type="ECO:0000313" key="7">
    <source>
        <dbReference type="Proteomes" id="UP000315295"/>
    </source>
</evidence>
<evidence type="ECO:0000256" key="4">
    <source>
        <dbReference type="PIRSR" id="PIRSR602401-1"/>
    </source>
</evidence>
<dbReference type="InterPro" id="IPR001128">
    <property type="entry name" value="Cyt_P450"/>
</dbReference>
<dbReference type="AlphaFoldDB" id="A0A540KRD1"/>
<protein>
    <recommendedName>
        <fullName evidence="8">Cytochrome P450</fullName>
    </recommendedName>
</protein>
<keyword evidence="5" id="KW-0503">Monooxygenase</keyword>
<keyword evidence="4 5" id="KW-0349">Heme</keyword>
<dbReference type="InterPro" id="IPR036396">
    <property type="entry name" value="Cyt_P450_sf"/>
</dbReference>
<dbReference type="SUPFAM" id="SSF48264">
    <property type="entry name" value="Cytochrome P450"/>
    <property type="match status" value="1"/>
</dbReference>
<dbReference type="InterPro" id="IPR017972">
    <property type="entry name" value="Cyt_P450_CS"/>
</dbReference>
<dbReference type="PROSITE" id="PS00086">
    <property type="entry name" value="CYTOCHROME_P450"/>
    <property type="match status" value="1"/>
</dbReference>
<name>A0A540KRD1_MALBA</name>
<feature type="binding site" description="axial binding residue" evidence="4">
    <location>
        <position position="475"/>
    </location>
    <ligand>
        <name>heme</name>
        <dbReference type="ChEBI" id="CHEBI:30413"/>
    </ligand>
    <ligandPart>
        <name>Fe</name>
        <dbReference type="ChEBI" id="CHEBI:18248"/>
    </ligandPart>
</feature>
<dbReference type="STRING" id="106549.A0A540KRD1"/>
<organism evidence="6 7">
    <name type="scientific">Malus baccata</name>
    <name type="common">Siberian crab apple</name>
    <name type="synonym">Pyrus baccata</name>
    <dbReference type="NCBI Taxonomy" id="106549"/>
    <lineage>
        <taxon>Eukaryota</taxon>
        <taxon>Viridiplantae</taxon>
        <taxon>Streptophyta</taxon>
        <taxon>Embryophyta</taxon>
        <taxon>Tracheophyta</taxon>
        <taxon>Spermatophyta</taxon>
        <taxon>Magnoliopsida</taxon>
        <taxon>eudicotyledons</taxon>
        <taxon>Gunneridae</taxon>
        <taxon>Pentapetalae</taxon>
        <taxon>rosids</taxon>
        <taxon>fabids</taxon>
        <taxon>Rosales</taxon>
        <taxon>Rosaceae</taxon>
        <taxon>Amygdaloideae</taxon>
        <taxon>Maleae</taxon>
        <taxon>Malus</taxon>
    </lineage>
</organism>
<evidence type="ECO:0000256" key="3">
    <source>
        <dbReference type="ARBA" id="ARBA00023004"/>
    </source>
</evidence>
<dbReference type="FunFam" id="1.10.630.10:FF:000011">
    <property type="entry name" value="Cytochrome P450 83B1"/>
    <property type="match status" value="1"/>
</dbReference>
<dbReference type="PANTHER" id="PTHR47955">
    <property type="entry name" value="CYTOCHROME P450 FAMILY 71 PROTEIN"/>
    <property type="match status" value="1"/>
</dbReference>
<dbReference type="PRINTS" id="PR00463">
    <property type="entry name" value="EP450I"/>
</dbReference>
<comment type="caution">
    <text evidence="6">The sequence shown here is derived from an EMBL/GenBank/DDBJ whole genome shotgun (WGS) entry which is preliminary data.</text>
</comment>
<dbReference type="Pfam" id="PF00067">
    <property type="entry name" value="p450"/>
    <property type="match status" value="1"/>
</dbReference>
<evidence type="ECO:0000313" key="6">
    <source>
        <dbReference type="EMBL" id="TQD76552.1"/>
    </source>
</evidence>
<dbReference type="GO" id="GO:0005506">
    <property type="term" value="F:iron ion binding"/>
    <property type="evidence" value="ECO:0007669"/>
    <property type="project" value="InterPro"/>
</dbReference>
<dbReference type="CDD" id="cd11072">
    <property type="entry name" value="CYP71-like"/>
    <property type="match status" value="1"/>
</dbReference>
<dbReference type="PANTHER" id="PTHR47955:SF15">
    <property type="entry name" value="CYTOCHROME P450 71A2-LIKE"/>
    <property type="match status" value="1"/>
</dbReference>
<reference evidence="6 7" key="1">
    <citation type="journal article" date="2019" name="G3 (Bethesda)">
        <title>Sequencing of a Wild Apple (Malus baccata) Genome Unravels the Differences Between Cultivated and Wild Apple Species Regarding Disease Resistance and Cold Tolerance.</title>
        <authorList>
            <person name="Chen X."/>
        </authorList>
    </citation>
    <scope>NUCLEOTIDE SEQUENCE [LARGE SCALE GENOMIC DNA]</scope>
    <source>
        <strain evidence="7">cv. Shandingzi</strain>
        <tissue evidence="6">Leaves</tissue>
    </source>
</reference>
<dbReference type="GO" id="GO:0004497">
    <property type="term" value="F:monooxygenase activity"/>
    <property type="evidence" value="ECO:0007669"/>
    <property type="project" value="UniProtKB-KW"/>
</dbReference>
<keyword evidence="3 4" id="KW-0408">Iron</keyword>
<evidence type="ECO:0008006" key="8">
    <source>
        <dbReference type="Google" id="ProtNLM"/>
    </source>
</evidence>
<dbReference type="PRINTS" id="PR00385">
    <property type="entry name" value="P450"/>
</dbReference>
<proteinExistence type="inferred from homology"/>
<evidence type="ECO:0000256" key="1">
    <source>
        <dbReference type="ARBA" id="ARBA00010617"/>
    </source>
</evidence>
<dbReference type="Gene3D" id="1.10.630.10">
    <property type="entry name" value="Cytochrome P450"/>
    <property type="match status" value="1"/>
</dbReference>
<accession>A0A540KRD1</accession>
<comment type="similarity">
    <text evidence="1 5">Belongs to the cytochrome P450 family.</text>
</comment>
<evidence type="ECO:0000256" key="2">
    <source>
        <dbReference type="ARBA" id="ARBA00022723"/>
    </source>
</evidence>
<dbReference type="InterPro" id="IPR002401">
    <property type="entry name" value="Cyt_P450_E_grp-I"/>
</dbReference>
<comment type="cofactor">
    <cofactor evidence="4">
        <name>heme</name>
        <dbReference type="ChEBI" id="CHEBI:30413"/>
    </cofactor>
</comment>
<keyword evidence="2 4" id="KW-0479">Metal-binding</keyword>
<dbReference type="EMBL" id="VIEB01001025">
    <property type="protein sequence ID" value="TQD76552.1"/>
    <property type="molecule type" value="Genomic_DNA"/>
</dbReference>
<dbReference type="GO" id="GO:0016705">
    <property type="term" value="F:oxidoreductase activity, acting on paired donors, with incorporation or reduction of molecular oxygen"/>
    <property type="evidence" value="ECO:0007669"/>
    <property type="project" value="InterPro"/>
</dbReference>
<sequence length="534" mass="60361">MEFPRATQTNTHIHGITKKKKKMLNLLSKTLSSLLEDFSFKYLVFLAIFPILIYRWFSRSTNSSPPSPRKLPVIGNLHQLGPHIHRSLNSLAQRHGPLMLLHFGSVPVLVVSSDDAACEIMKTQDITFANRPKNIFFKKVCYNFKDVATAPYGEYWRQVKSVCVLNLLSNKRVRSFSIVREEETESLITKISQSSTSTSSVVNLSEMLETLTNDVVCRVALGAKYSNRGERGKVFKKLSSELSILMSRIHIGDYIPWLAWVSRLNGLDAKFDNLAKRFDEFLEMVVQEHIGDALIKNEDQKDLVDILLCLQKERGDDSLIDGVSIKAIILNMFVGGTNTSFTLMEWTMSELLRHPQIMEKLQNEVRGIVGNKTDIITEDDLVGMHYLKAVIKETLRLHPPVPLLLPRMSSQDATINGYSIKANTHVIVNAWQIGRDPKSYNNPEEYEPERFLNSTLDYKGNDFHYIPFGAGRRGCPGVQFAMAVQEIALANLVHKFDWALPNAARGEDLDMTESTGASVRRLYPLKVVAIPYSG</sequence>
<keyword evidence="5" id="KW-0560">Oxidoreductase</keyword>